<organism evidence="1 2">
    <name type="scientific">Colletotrichum kahawae</name>
    <name type="common">Coffee berry disease fungus</name>
    <dbReference type="NCBI Taxonomy" id="34407"/>
    <lineage>
        <taxon>Eukaryota</taxon>
        <taxon>Fungi</taxon>
        <taxon>Dikarya</taxon>
        <taxon>Ascomycota</taxon>
        <taxon>Pezizomycotina</taxon>
        <taxon>Sordariomycetes</taxon>
        <taxon>Hypocreomycetidae</taxon>
        <taxon>Glomerellales</taxon>
        <taxon>Glomerellaceae</taxon>
        <taxon>Colletotrichum</taxon>
        <taxon>Colletotrichum gloeosporioides species complex</taxon>
    </lineage>
</organism>
<protein>
    <submittedName>
        <fullName evidence="1">Uncharacterized protein</fullName>
    </submittedName>
</protein>
<evidence type="ECO:0000313" key="1">
    <source>
        <dbReference type="EMBL" id="KAK2774505.1"/>
    </source>
</evidence>
<reference evidence="1" key="1">
    <citation type="submission" date="2023-02" db="EMBL/GenBank/DDBJ databases">
        <title>Colletotrichum kahawae CIFC_Que2 genome sequencing and assembly.</title>
        <authorList>
            <person name="Baroncelli R."/>
        </authorList>
    </citation>
    <scope>NUCLEOTIDE SEQUENCE</scope>
    <source>
        <strain evidence="1">CIFC_Que2</strain>
    </source>
</reference>
<comment type="caution">
    <text evidence="1">The sequence shown here is derived from an EMBL/GenBank/DDBJ whole genome shotgun (WGS) entry which is preliminary data.</text>
</comment>
<name>A0AAE0DEA2_COLKA</name>
<evidence type="ECO:0000313" key="2">
    <source>
        <dbReference type="Proteomes" id="UP001281614"/>
    </source>
</evidence>
<dbReference type="Proteomes" id="UP001281614">
    <property type="component" value="Unassembled WGS sequence"/>
</dbReference>
<proteinExistence type="predicted"/>
<gene>
    <name evidence="1" type="ORF">CKAH01_03738</name>
</gene>
<accession>A0AAE0DEA2</accession>
<keyword evidence="2" id="KW-1185">Reference proteome</keyword>
<dbReference type="AlphaFoldDB" id="A0AAE0DEA2"/>
<sequence>MPRSDAGSTTSVDEDLHVQKIHSKYVSSPRRLSAILKQNYGDVNYKVEMRHNYYSIKSPASERLIDIAVLRG</sequence>
<dbReference type="EMBL" id="VYYT01000046">
    <property type="protein sequence ID" value="KAK2774505.1"/>
    <property type="molecule type" value="Genomic_DNA"/>
</dbReference>